<comment type="similarity">
    <text evidence="1">Belongs to the sulfatase family.</text>
</comment>
<dbReference type="InterPro" id="IPR024607">
    <property type="entry name" value="Sulfatase_CS"/>
</dbReference>
<dbReference type="PANTHER" id="PTHR42693">
    <property type="entry name" value="ARYLSULFATASE FAMILY MEMBER"/>
    <property type="match status" value="1"/>
</dbReference>
<protein>
    <submittedName>
        <fullName evidence="6">Arylsulfatase A</fullName>
    </submittedName>
</protein>
<dbReference type="Pfam" id="PF00884">
    <property type="entry name" value="Sulfatase"/>
    <property type="match status" value="1"/>
</dbReference>
<feature type="domain" description="Sulfatase N-terminal" evidence="5">
    <location>
        <begin position="4"/>
        <end position="281"/>
    </location>
</feature>
<dbReference type="InterPro" id="IPR017850">
    <property type="entry name" value="Alkaline_phosphatase_core_sf"/>
</dbReference>
<keyword evidence="2" id="KW-0479">Metal-binding</keyword>
<reference evidence="7" key="1">
    <citation type="submission" date="2016-10" db="EMBL/GenBank/DDBJ databases">
        <authorList>
            <person name="Varghese N."/>
            <person name="Submissions S."/>
        </authorList>
    </citation>
    <scope>NUCLEOTIDE SEQUENCE [LARGE SCALE GENOMIC DNA]</scope>
    <source>
        <strain evidence="7">DSM 21368</strain>
    </source>
</reference>
<evidence type="ECO:0000256" key="4">
    <source>
        <dbReference type="ARBA" id="ARBA00022837"/>
    </source>
</evidence>
<evidence type="ECO:0000259" key="5">
    <source>
        <dbReference type="Pfam" id="PF00884"/>
    </source>
</evidence>
<dbReference type="SUPFAM" id="SSF53649">
    <property type="entry name" value="Alkaline phosphatase-like"/>
    <property type="match status" value="1"/>
</dbReference>
<dbReference type="GO" id="GO:0004065">
    <property type="term" value="F:arylsulfatase activity"/>
    <property type="evidence" value="ECO:0007669"/>
    <property type="project" value="TreeGrafter"/>
</dbReference>
<dbReference type="RefSeq" id="WP_089773156.1">
    <property type="nucleotide sequence ID" value="NZ_FNTX01000002.1"/>
</dbReference>
<proteinExistence type="inferred from homology"/>
<name>A0A1H5K973_9MICO</name>
<dbReference type="AlphaFoldDB" id="A0A1H5K973"/>
<keyword evidence="4" id="KW-0106">Calcium</keyword>
<dbReference type="InterPro" id="IPR000917">
    <property type="entry name" value="Sulfatase_N"/>
</dbReference>
<keyword evidence="3" id="KW-0378">Hydrolase</keyword>
<dbReference type="PROSITE" id="PS00523">
    <property type="entry name" value="SULFATASE_1"/>
    <property type="match status" value="1"/>
</dbReference>
<dbReference type="EMBL" id="FNTX01000002">
    <property type="protein sequence ID" value="SEE61423.1"/>
    <property type="molecule type" value="Genomic_DNA"/>
</dbReference>
<keyword evidence="7" id="KW-1185">Reference proteome</keyword>
<evidence type="ECO:0000256" key="3">
    <source>
        <dbReference type="ARBA" id="ARBA00022801"/>
    </source>
</evidence>
<dbReference type="Gene3D" id="3.40.720.10">
    <property type="entry name" value="Alkaline Phosphatase, subunit A"/>
    <property type="match status" value="1"/>
</dbReference>
<dbReference type="CDD" id="cd16027">
    <property type="entry name" value="SGSH"/>
    <property type="match status" value="1"/>
</dbReference>
<dbReference type="PANTHER" id="PTHR42693:SF53">
    <property type="entry name" value="ENDO-4-O-SULFATASE"/>
    <property type="match status" value="1"/>
</dbReference>
<evidence type="ECO:0000313" key="7">
    <source>
        <dbReference type="Proteomes" id="UP000199220"/>
    </source>
</evidence>
<dbReference type="GO" id="GO:0046872">
    <property type="term" value="F:metal ion binding"/>
    <property type="evidence" value="ECO:0007669"/>
    <property type="project" value="UniProtKB-KW"/>
</dbReference>
<dbReference type="STRING" id="648782.SAMN04488554_2152"/>
<dbReference type="Proteomes" id="UP000199220">
    <property type="component" value="Unassembled WGS sequence"/>
</dbReference>
<evidence type="ECO:0000313" key="6">
    <source>
        <dbReference type="EMBL" id="SEE61423.1"/>
    </source>
</evidence>
<sequence length="434" mass="46708">MSRPNVVYLHTHDTGRWVSPYGHAAPTPNIQRFAEDGVLFRRAFSAAPTCSPSRAALLTGRSAHSVGMLGLAHLGWGLHDYRQHVIHPLHEAGYTSALIGVQHIAPGPDEGPVIGYHEQLPLAGNRAPEVAAAAVDYLGREHERPFFLSVGFVETHTLPEPGATFGYPPEDDRYVAVPPTLPDTARTRADMASFWSSARAMDAGMGAVLTALEENGLSENTIVIITTDHGVPLPGMKATLTDHGTGVMLMMRGPGLPAGSICDALVSQIDVVPTLCSLLGIDPPEWTEGVDLTPAIRDGIEVNSAVFSELTYHVCYEPARSVRTDRWRYTRRFDDRDRPTLPNIDDSPSKDVLVEAGWPQVTVPAEELVDLALDPGGAANLVGDPAHADVLEDLRAQLTAWMVRTDDPILDGPVPQPAGYPYASVDAISAEVAR</sequence>
<evidence type="ECO:0000256" key="2">
    <source>
        <dbReference type="ARBA" id="ARBA00022723"/>
    </source>
</evidence>
<gene>
    <name evidence="6" type="ORF">SAMN04488554_2152</name>
</gene>
<accession>A0A1H5K973</accession>
<dbReference type="OrthoDB" id="9777306at2"/>
<organism evidence="6 7">
    <name type="scientific">Ruania alba</name>
    <dbReference type="NCBI Taxonomy" id="648782"/>
    <lineage>
        <taxon>Bacteria</taxon>
        <taxon>Bacillati</taxon>
        <taxon>Actinomycetota</taxon>
        <taxon>Actinomycetes</taxon>
        <taxon>Micrococcales</taxon>
        <taxon>Ruaniaceae</taxon>
        <taxon>Ruania</taxon>
    </lineage>
</organism>
<dbReference type="InterPro" id="IPR050738">
    <property type="entry name" value="Sulfatase"/>
</dbReference>
<evidence type="ECO:0000256" key="1">
    <source>
        <dbReference type="ARBA" id="ARBA00008779"/>
    </source>
</evidence>